<accession>A0A9W6ZFR6</accession>
<reference evidence="10" key="1">
    <citation type="journal article" date="2023" name="Commun. Biol.">
        <title>Genome analysis of Parmales, the sister group of diatoms, reveals the evolutionary specialization of diatoms from phago-mixotrophs to photoautotrophs.</title>
        <authorList>
            <person name="Ban H."/>
            <person name="Sato S."/>
            <person name="Yoshikawa S."/>
            <person name="Yamada K."/>
            <person name="Nakamura Y."/>
            <person name="Ichinomiya M."/>
            <person name="Sato N."/>
            <person name="Blanc-Mathieu R."/>
            <person name="Endo H."/>
            <person name="Kuwata A."/>
            <person name="Ogata H."/>
        </authorList>
    </citation>
    <scope>NUCLEOTIDE SEQUENCE [LARGE SCALE GENOMIC DNA]</scope>
</reference>
<protein>
    <recommendedName>
        <fullName evidence="11">UBR-type domain-containing protein</fullName>
    </recommendedName>
</protein>
<feature type="zinc finger region" description="UBR-type" evidence="5">
    <location>
        <begin position="1863"/>
        <end position="1935"/>
    </location>
</feature>
<evidence type="ECO:0000256" key="6">
    <source>
        <dbReference type="SAM" id="MobiDB-lite"/>
    </source>
</evidence>
<dbReference type="Proteomes" id="UP001162640">
    <property type="component" value="Unassembled WGS sequence"/>
</dbReference>
<evidence type="ECO:0000256" key="4">
    <source>
        <dbReference type="PROSITE-ProRule" id="PRU00322"/>
    </source>
</evidence>
<evidence type="ECO:0000256" key="3">
    <source>
        <dbReference type="ARBA" id="ARBA00022833"/>
    </source>
</evidence>
<dbReference type="PROSITE" id="PS01358">
    <property type="entry name" value="ZF_RANBP2_1"/>
    <property type="match status" value="1"/>
</dbReference>
<feature type="compositionally biased region" description="Basic residues" evidence="6">
    <location>
        <begin position="1"/>
        <end position="26"/>
    </location>
</feature>
<evidence type="ECO:0000259" key="8">
    <source>
        <dbReference type="PROSITE" id="PS51157"/>
    </source>
</evidence>
<keyword evidence="2 4" id="KW-0863">Zinc-finger</keyword>
<sequence length="3905" mass="426932">MPPKTRATKPKASPAKKPRETRKRKATSAAAAADPSPPPSPPFLPTFLSLLNTLAGPESVDCLFLQKKDNDASKKKGESSSSSTSSSSVSSFLPPPPPPPLTLHPVSATATTILLQPAGVPYDQRIYSIAPLLNLTLEYMTVVTQTVPDAITLSLFAHAAAAYVVAGVNKLESLVSSDPRVKDTVSHCLTLVVHSCLKAFSILTENNFQNVPQLPSCTPLNVHQGLLSLTTALEMVTNMSLRPSNQPLVAGNGFPEHMPLPEERPLKCWAAEMLIYMSKGDEVLFTRLADILSDFESVKSIFEVVSTPTQPQPFTVYHHVKKEPLLKNPKLVPTSLLPASFAGSAGQFYTTPQLDARTTGFRFAHALTTLHMETLSKIKLTGDPNEKKVINSTNAVETINNYPIYPQTFNVLDNLPSCVSHLVTLSIKNRNATPDTSGSHDSVMRVENRLRHYISAIVLSHISDTSPFDSRVTAPALSNLIKAIKADCSNKPYYEGGGLPPSFVLRALTEPLAPMPTKTTSAINSCAGLFKTDRAHGLVSLYIRAHQVVKKNATSTHMKKNCGGLLSSLFSVVSLCYKTVVTVKAPQTKEREEFRRTGVNYCRVTARSRAEMATEAITALADLLSLQDRTKIREEMRRCFSPDHLNQALSLIQKFEDEIIYPGLINIAKRPQNQYQHMYYSLENRLYHLTISLLETLARATSADQCVVRNLDARIPQSLQQVNIEGTSMDSTLTIPDSFFDNTIDFILSLSESGKTWPINLSRGYFAFLHPLFGQTRKQTKAAHAARIFEAAIPSMKSMLTGDATSLSAHCSAANVEQFISVPLSEENSKFLALTFTFCSPQNQKTFLTTLLKTISDSISSDPHAPPGPVYTTAVGRFCRLLNVLFKIVKFSQFRKKALLKHNGLDSQYNSLGLYNTQTYNQPDAGSHDQSTQTYVKNYLLRDFGFEIKIEKGWEETVPSMALTEEQITLASKFIENCLELGEASAKFDACYLLQSAFAADDELIHFTSKIPPDNSLLQAKRNIVQFAKDTTELSPYRSLASTKKNGRTDTFKLHVNNLLDMSATENDSVALHTLQAKATYSSQIVSGMIFSPSHFPRLNVGKSRADSGGSFGFDESDEFSIGLPPPHGGLSVSQQETQAEERNVDWFYDLVSSCNSATSNENAVSPFHPDDFGESNPSCSLDIATSLDLTLKMMSSALDDLDQSMDNFNAHVFEQALPSVCSKKDSSNFSRDLAEILFSMDYGTVDQTPTSSARTSVALPSKDPILATKALNRDEVRRDSAFACSYVTDTSSVRSCQDIMSTVFSRVNNGTDDTFKHCQISAAYQTPRFIEGRITGYKSTLRSATGEKNFFETFVKRSAYEWELMLNESLLSFSFGGVQLTSQRNKTVAQVLNMANDNLHTVKGSVAYARRAVLVATHALVPLSNALRFFMTFSGLQVNLSPSESFSSKAMPVIERACQMLFNLSGNSLLEDLLSNVYMKCLRDLSVSKLDVFMPGTSPGDMMPMREREFEACTKSLRMSHALANLTCLLTSIESETNVTTTQAKKVVVARNLYVEKVLDFILAHSTTEWPTARVPDQYYFPLALGATNSDGARDQVSAVSNDIFTIASFGKKHPASHSMQLENMCYAKQRKNGVEPELPLLVKALFLPENRITKSNKELISKVLEGVALLPGKPFRVVDPERVAEPTKVSHFILQGLDSIAPAKLRTFVEVEICGGTELGLYMTETLTSGLATCWVGEGAGCKRNELAANLGRRVFTTVFDKMDDWLEGADEANAGVRKLVMLFCYLCVNLDELGNAVGLLGIIAGDSQEEEGAIMVYGEGEGGGDVGKETVRSSPSPVQFKSYANALSLAPASCIDVSKNICSYSKTGEEFTEQHWYNCYTCGLHWDKGCCSLCARVCHKGHDVSYSRYSSFFCDCGDGAKSLGTKCSCLTPMSGSRIVGLVGSVEDFELDVSVGKGMRSGKVLNLKSFGDFGVMSPVRACKGGTFKVPPRGASAYSGNPSVEASSERAHRVLMEEYGLRRCLLAVDSKGRSIVAEKNELSFFCASSALNVGSFATPSWTRPDLERPALGVVGKHISQFKINGIKLNSVNERFLLVWGINQLSFKLLHETCTSVIKSVNICLELDSCDSKAVVDVDWVPGNETCFVVTTTNCVKYYDLLADFNVNEMGELIPLVFYLIHFEESGFAKSAAVLPPPSEAEQDKCRVEEGGRDRDEDEEGGEEDSMAELEPGQRWDASIVVMSNDGRLYPITTECSLKIPTGGVKKLPAGSAEAPGKSVGTLGNGVEIHYCADSKCLVYSCKDAPVLMLTFSSVARKIVSSFQLLPRTIPSGVLSANDKGVSNGSYNISGPFVNFREIPMAEAGVFRMVCVGASSASGKPLATLATEYSENEVKFDELTWPKRAEGGKAQQVYGLSVFTIPFQAASGVFFERAYMNLVYDDGSSMWWGEGGGREEGMKSIKATSANAVELEEVNNAWRVKAGVRSKNLLSPKVLATRPGESSAANIGVHPDSQFDLGVYEGLEEMGGGGSVIFGGDLIGSTLDQSNIRKRISQHGDDYIMGGGGSGNSLTIKLKEEVGADKAIVAVRFLFGQASTEHIPESYSVLGREKRVTHKFKRWHNFAFTDEEILWGITQGYVNIAIKGSGVGRNIIVDGMEVYVKKKSEVPRLSERWVVGGVILCEGGKKPWRASVGVGVTTEKEEGDGLLGLIDSGNTSSIDGLVESVKCLVEIGRLDVGKGFLRGGKGAGVMLREEFLGDGEGSLLSLLRASALDAVSTSGSTLRDSICCVLGLVVGDKEEREYVIDLATMQGVALVALNLEAIVAKKKGGGKDGFFLQQKMNTCLKVIAAVSEKKGGYNYMKADDEMEKNMVEVKGRRLVDLCISVCLDGARAFGGEVVDSNSSDLVKNLVKVVVHQWEGDRKVEDFDKRLVSLLGFGAEAGLQGEVYGALGDILEEPTLQQQKFRELGRDIAKLEREKGVVEVGVGKTIQYRCDGCQLYPIKDVRFSIEGVDLDLCLSCYNSGISNNVGRGEEEMAIVGGARVEVGSLRRMEAFKVVEGNIKAEVVSGEWACGVCSLINVASVTNCSVCTSARGAIGVAMETGGEEEGSGKKRKLEEVEREVKTEDTEGAKEPVYELSPYAELNEHILENMLNTLKENVMEGGRVEECRSQIELLVKLSNTDDQKFTIKVVEKLIECLFLRGEKDVLLSCGEDLAKTLVFFLCRWEKEEKKEEKKSVEASEQERLAAELALRKNDKTDPRFVCPEHNIPAVRRRVSQGVDAERRFYVCGMPKEKRKGGGLDREVAKELLRSLCPNKKSYIKIRDFYNFNVELKKIMSASKGLVVAAEAVWKRGRYCLVEEEGEGGVVFDMLKHPMHAVVVEDLVSETSCSLVERSVIAKSTQNLLAVVEKRKRNWRKFKGDAGAGSDNPISFCLALSCVVGDLSCQRMLLELVMLGMGEDGEDGEEGGEDSVAKPVVKKRRKSFAEKGEGSLLFGDVEENWVEHLKLFVRANVVAGRSWDIRDLSTKIAVQGFKLLKAEERKIEFVSWCVEDVFGLWEEERCFVELIRCILEGGAGVVTLLKPFTVKVCQKIMKLLERSPANPLVPFVDLVAKISDTSNQYRFEGEGRGEGEGAEHVFQVKSVSSLKLKSSAESFSEIIKLKNRQKIKNVSLEISEPRGKYVKTIKISSSPVLDCEGDECWEEVGEIKLAKMSTSGSCELPSGVVSSALKFSYAEFWEKAGEGEGAMCPRCSRAVNNIHGVCGVCGEVIFQCRRCRNINYEAVGSFLCTDCGYCSSGSFGYSIRCAPASDATAVTSQVEYDRLEKLLVGVKGKVGKTMKDLEVEREVLFSQGRVLKVFLGGEEEEVVESGGDKGLAFALSGGQEGEEEGGAAVDLPTAEVGRYGQ</sequence>
<feature type="region of interest" description="Disordered" evidence="6">
    <location>
        <begin position="2194"/>
        <end position="2230"/>
    </location>
</feature>
<gene>
    <name evidence="9" type="ORF">TL16_g00987</name>
</gene>
<feature type="region of interest" description="Disordered" evidence="6">
    <location>
        <begin position="70"/>
        <end position="104"/>
    </location>
</feature>
<feature type="compositionally biased region" description="Pro residues" evidence="6">
    <location>
        <begin position="93"/>
        <end position="102"/>
    </location>
</feature>
<dbReference type="EMBL" id="BLQM01000020">
    <property type="protein sequence ID" value="GMH51326.1"/>
    <property type="molecule type" value="Genomic_DNA"/>
</dbReference>
<dbReference type="PANTHER" id="PTHR21725:SF1">
    <property type="entry name" value="E3 UBIQUITIN-PROTEIN LIGASE UBR4"/>
    <property type="match status" value="1"/>
</dbReference>
<organism evidence="9 10">
    <name type="scientific">Triparma laevis f. inornata</name>
    <dbReference type="NCBI Taxonomy" id="1714386"/>
    <lineage>
        <taxon>Eukaryota</taxon>
        <taxon>Sar</taxon>
        <taxon>Stramenopiles</taxon>
        <taxon>Ochrophyta</taxon>
        <taxon>Bolidophyceae</taxon>
        <taxon>Parmales</taxon>
        <taxon>Triparmaceae</taxon>
        <taxon>Triparma</taxon>
    </lineage>
</organism>
<dbReference type="SUPFAM" id="SSF57850">
    <property type="entry name" value="RING/U-box"/>
    <property type="match status" value="1"/>
</dbReference>
<feature type="domain" description="UBR-type" evidence="8">
    <location>
        <begin position="1863"/>
        <end position="1935"/>
    </location>
</feature>
<name>A0A9W6ZFR6_9STRA</name>
<dbReference type="InterPro" id="IPR001876">
    <property type="entry name" value="Znf_RanBP2"/>
</dbReference>
<evidence type="ECO:0000313" key="10">
    <source>
        <dbReference type="Proteomes" id="UP001162640"/>
    </source>
</evidence>
<evidence type="ECO:0000256" key="5">
    <source>
        <dbReference type="PROSITE-ProRule" id="PRU00508"/>
    </source>
</evidence>
<evidence type="ECO:0000256" key="1">
    <source>
        <dbReference type="ARBA" id="ARBA00022723"/>
    </source>
</evidence>
<dbReference type="Pfam" id="PF02207">
    <property type="entry name" value="zf-UBR"/>
    <property type="match status" value="1"/>
</dbReference>
<dbReference type="InterPro" id="IPR003126">
    <property type="entry name" value="Znf_UBR"/>
</dbReference>
<dbReference type="PROSITE" id="PS51157">
    <property type="entry name" value="ZF_UBR"/>
    <property type="match status" value="1"/>
</dbReference>
<proteinExistence type="predicted"/>
<evidence type="ECO:0000256" key="2">
    <source>
        <dbReference type="ARBA" id="ARBA00022771"/>
    </source>
</evidence>
<evidence type="ECO:0008006" key="11">
    <source>
        <dbReference type="Google" id="ProtNLM"/>
    </source>
</evidence>
<feature type="domain" description="RanBP2-type" evidence="7">
    <location>
        <begin position="3066"/>
        <end position="3095"/>
    </location>
</feature>
<dbReference type="PANTHER" id="PTHR21725">
    <property type="entry name" value="E3 UBIQUITIN-PROTEIN LIGASE UBR4"/>
    <property type="match status" value="1"/>
</dbReference>
<keyword evidence="3" id="KW-0862">Zinc</keyword>
<evidence type="ECO:0000259" key="7">
    <source>
        <dbReference type="PROSITE" id="PS50199"/>
    </source>
</evidence>
<feature type="compositionally biased region" description="Acidic residues" evidence="6">
    <location>
        <begin position="2216"/>
        <end position="2228"/>
    </location>
</feature>
<comment type="caution">
    <text evidence="9">The sequence shown here is derived from an EMBL/GenBank/DDBJ whole genome shotgun (WGS) entry which is preliminary data.</text>
</comment>
<dbReference type="SMART" id="SM00396">
    <property type="entry name" value="ZnF_UBR1"/>
    <property type="match status" value="1"/>
</dbReference>
<feature type="region of interest" description="Disordered" evidence="6">
    <location>
        <begin position="1"/>
        <end position="47"/>
    </location>
</feature>
<dbReference type="CDD" id="cd19681">
    <property type="entry name" value="UBR-box_BIG_like"/>
    <property type="match status" value="1"/>
</dbReference>
<keyword evidence="1" id="KW-0479">Metal-binding</keyword>
<dbReference type="PROSITE" id="PS50199">
    <property type="entry name" value="ZF_RANBP2_2"/>
    <property type="match status" value="1"/>
</dbReference>
<feature type="compositionally biased region" description="Pro residues" evidence="6">
    <location>
        <begin position="35"/>
        <end position="44"/>
    </location>
</feature>
<feature type="region of interest" description="Disordered" evidence="6">
    <location>
        <begin position="3878"/>
        <end position="3905"/>
    </location>
</feature>
<dbReference type="InterPro" id="IPR045189">
    <property type="entry name" value="UBR4-like"/>
</dbReference>
<dbReference type="GO" id="GO:0008270">
    <property type="term" value="F:zinc ion binding"/>
    <property type="evidence" value="ECO:0007669"/>
    <property type="project" value="UniProtKB-KW"/>
</dbReference>
<dbReference type="SMART" id="SM00547">
    <property type="entry name" value="ZnF_RBZ"/>
    <property type="match status" value="1"/>
</dbReference>
<evidence type="ECO:0000313" key="9">
    <source>
        <dbReference type="EMBL" id="GMH51326.1"/>
    </source>
</evidence>
<feature type="compositionally biased region" description="Basic and acidic residues" evidence="6">
    <location>
        <begin position="2202"/>
        <end position="2215"/>
    </location>
</feature>
<feature type="compositionally biased region" description="Low complexity" evidence="6">
    <location>
        <begin position="79"/>
        <end position="92"/>
    </location>
</feature>